<feature type="domain" description="VOC" evidence="1">
    <location>
        <begin position="23"/>
        <end position="143"/>
    </location>
</feature>
<accession>A0A5V9H832</accession>
<name>A0A5V9H832_SALAN</name>
<dbReference type="PANTHER" id="PTHR21366">
    <property type="entry name" value="GLYOXALASE FAMILY PROTEIN"/>
    <property type="match status" value="1"/>
</dbReference>
<sequence length="146" mass="16388">MLFFNVASLKYKHHESIQMIIDRIDHLVLTVSDISTTIRFYEEVLGFSAVTFKQNRKALIFGAQKINLHQQEMEFEPKASRPTPGSADLCFITSTPINDVVSEILQAGIPIVEGPVERTGATGEIMSIYIRDPDGNLIEISQYVQC</sequence>
<evidence type="ECO:0000259" key="1">
    <source>
        <dbReference type="PROSITE" id="PS51819"/>
    </source>
</evidence>
<dbReference type="Pfam" id="PF00903">
    <property type="entry name" value="Glyoxalase"/>
    <property type="match status" value="1"/>
</dbReference>
<dbReference type="SUPFAM" id="SSF54593">
    <property type="entry name" value="Glyoxalase/Bleomycin resistance protein/Dihydroxybiphenyl dioxygenase"/>
    <property type="match status" value="1"/>
</dbReference>
<protein>
    <submittedName>
        <fullName evidence="2">VOC family protein</fullName>
    </submittedName>
</protein>
<comment type="caution">
    <text evidence="2">The sequence shown here is derived from an EMBL/GenBank/DDBJ whole genome shotgun (WGS) entry which is preliminary data.</text>
</comment>
<dbReference type="CDD" id="cd07253">
    <property type="entry name" value="GLOD5"/>
    <property type="match status" value="1"/>
</dbReference>
<dbReference type="InterPro" id="IPR037523">
    <property type="entry name" value="VOC_core"/>
</dbReference>
<dbReference type="InterPro" id="IPR004360">
    <property type="entry name" value="Glyas_Fos-R_dOase_dom"/>
</dbReference>
<dbReference type="EMBL" id="AAHFTY010000002">
    <property type="protein sequence ID" value="EBV6100269.1"/>
    <property type="molecule type" value="Genomic_DNA"/>
</dbReference>
<reference evidence="2" key="1">
    <citation type="submission" date="2018-07" db="EMBL/GenBank/DDBJ databases">
        <authorList>
            <consortium name="GenomeTrakr network: Whole genome sequencing for foodborne pathogen traceback"/>
        </authorList>
    </citation>
    <scope>NUCLEOTIDE SEQUENCE</scope>
    <source>
        <strain evidence="2">AZ-TG74568</strain>
    </source>
</reference>
<dbReference type="AlphaFoldDB" id="A0A5V9H832"/>
<organism evidence="2">
    <name type="scientific">Salmonella anatum</name>
    <dbReference type="NCBI Taxonomy" id="58712"/>
    <lineage>
        <taxon>Bacteria</taxon>
        <taxon>Pseudomonadati</taxon>
        <taxon>Pseudomonadota</taxon>
        <taxon>Gammaproteobacteria</taxon>
        <taxon>Enterobacterales</taxon>
        <taxon>Enterobacteriaceae</taxon>
        <taxon>Salmonella</taxon>
    </lineage>
</organism>
<dbReference type="PROSITE" id="PS51819">
    <property type="entry name" value="VOC"/>
    <property type="match status" value="1"/>
</dbReference>
<evidence type="ECO:0000313" key="2">
    <source>
        <dbReference type="EMBL" id="EBV6100269.1"/>
    </source>
</evidence>
<proteinExistence type="predicted"/>
<dbReference type="InterPro" id="IPR029068">
    <property type="entry name" value="Glyas_Bleomycin-R_OHBP_Dase"/>
</dbReference>
<dbReference type="Gene3D" id="3.10.180.10">
    <property type="entry name" value="2,3-Dihydroxybiphenyl 1,2-Dioxygenase, domain 1"/>
    <property type="match status" value="1"/>
</dbReference>
<dbReference type="InterPro" id="IPR050383">
    <property type="entry name" value="GlyoxalaseI/FosfomycinResist"/>
</dbReference>
<dbReference type="PANTHER" id="PTHR21366:SF14">
    <property type="entry name" value="GLYOXALASE DOMAIN-CONTAINING PROTEIN 5"/>
    <property type="match status" value="1"/>
</dbReference>
<gene>
    <name evidence="2" type="ORF">OB37_07020</name>
</gene>